<reference evidence="1 2" key="1">
    <citation type="submission" date="2022-12" db="EMBL/GenBank/DDBJ databases">
        <title>Two new species, Stenotrophomonas aracearum and Stenotrophomonas oahuensis, isolated from Anthurium (Araceae family) in Hawaii.</title>
        <authorList>
            <person name="Chunag S.C."/>
            <person name="Dobhal S."/>
            <person name="Alvarez A."/>
            <person name="Arif M."/>
        </authorList>
    </citation>
    <scope>NUCLEOTIDE SEQUENCE [LARGE SCALE GENOMIC DNA]</scope>
    <source>
        <strain evidence="1 2">A5586</strain>
    </source>
</reference>
<evidence type="ECO:0000313" key="2">
    <source>
        <dbReference type="Proteomes" id="UP001302072"/>
    </source>
</evidence>
<dbReference type="InterPro" id="IPR041374">
    <property type="entry name" value="BaeRF_family12"/>
</dbReference>
<evidence type="ECO:0000313" key="1">
    <source>
        <dbReference type="EMBL" id="WNH52275.1"/>
    </source>
</evidence>
<name>A0ABY9YNR9_9GAMM</name>
<organism evidence="1 2">
    <name type="scientific">Stenotrophomonas oahuensis</name>
    <dbReference type="NCBI Taxonomy" id="3003271"/>
    <lineage>
        <taxon>Bacteria</taxon>
        <taxon>Pseudomonadati</taxon>
        <taxon>Pseudomonadota</taxon>
        <taxon>Gammaproteobacteria</taxon>
        <taxon>Lysobacterales</taxon>
        <taxon>Lysobacteraceae</taxon>
        <taxon>Stenotrophomonas</taxon>
    </lineage>
</organism>
<proteinExistence type="predicted"/>
<protein>
    <submittedName>
        <fullName evidence="1">Host attachment family protein</fullName>
    </submittedName>
</protein>
<dbReference type="Pfam" id="PF18856">
    <property type="entry name" value="baeRF_family12"/>
    <property type="match status" value="1"/>
</dbReference>
<dbReference type="Proteomes" id="UP001302072">
    <property type="component" value="Chromosome"/>
</dbReference>
<sequence>MQKIPEGTLIVVADGGSARVFTNVGDGRTLQLRQDDQLQVQDVSEQGVSGQGPSGAVPKDMSISQLNEATFAKQLAEQLNSEALNNRYSHLILVADPQTLGRIRPQLHKEVESRLLFDLAKDYTNAPLEDIQRALAA</sequence>
<accession>A0ABY9YNR9</accession>
<gene>
    <name evidence="1" type="ORF">PDM29_18370</name>
</gene>
<dbReference type="RefSeq" id="WP_311191480.1">
    <property type="nucleotide sequence ID" value="NZ_CP115541.1"/>
</dbReference>
<keyword evidence="2" id="KW-1185">Reference proteome</keyword>
<dbReference type="EMBL" id="CP115541">
    <property type="protein sequence ID" value="WNH52275.1"/>
    <property type="molecule type" value="Genomic_DNA"/>
</dbReference>